<comment type="caution">
    <text evidence="2">The sequence shown here is derived from an EMBL/GenBank/DDBJ whole genome shotgun (WGS) entry which is preliminary data.</text>
</comment>
<dbReference type="SUPFAM" id="SSF109854">
    <property type="entry name" value="DinB/YfiT-like putative metalloenzymes"/>
    <property type="match status" value="1"/>
</dbReference>
<dbReference type="InterPro" id="IPR034660">
    <property type="entry name" value="DinB/YfiT-like"/>
</dbReference>
<evidence type="ECO:0000259" key="1">
    <source>
        <dbReference type="Pfam" id="PF11716"/>
    </source>
</evidence>
<dbReference type="OrthoDB" id="4082424at2"/>
<dbReference type="Proteomes" id="UP000032336">
    <property type="component" value="Unassembled WGS sequence"/>
</dbReference>
<dbReference type="EMBL" id="JXUW01000027">
    <property type="protein sequence ID" value="KJE75861.1"/>
    <property type="molecule type" value="Genomic_DNA"/>
</dbReference>
<dbReference type="InterPro" id="IPR024344">
    <property type="entry name" value="MDMPI_metal-binding"/>
</dbReference>
<dbReference type="GeneID" id="78373457"/>
<proteinExistence type="predicted"/>
<dbReference type="GO" id="GO:0046872">
    <property type="term" value="F:metal ion binding"/>
    <property type="evidence" value="ECO:0007669"/>
    <property type="project" value="InterPro"/>
</dbReference>
<dbReference type="Pfam" id="PF11716">
    <property type="entry name" value="MDMPI_N"/>
    <property type="match status" value="1"/>
</dbReference>
<gene>
    <name evidence="2" type="ORF">FEAC_24210</name>
</gene>
<name>A0A0D8FRW0_9ACTN</name>
<protein>
    <recommendedName>
        <fullName evidence="1">Mycothiol-dependent maleylpyruvate isomerase metal-binding domain-containing protein</fullName>
    </recommendedName>
</protein>
<reference evidence="2 3" key="1">
    <citation type="submission" date="2015-01" db="EMBL/GenBank/DDBJ databases">
        <title>Draft genome of the acidophilic iron oxidizer Ferrimicrobium acidiphilum strain T23.</title>
        <authorList>
            <person name="Poehlein A."/>
            <person name="Eisen S."/>
            <person name="Schloemann M."/>
            <person name="Johnson B.D."/>
            <person name="Daniel R."/>
            <person name="Muehling M."/>
        </authorList>
    </citation>
    <scope>NUCLEOTIDE SEQUENCE [LARGE SCALE GENOMIC DNA]</scope>
    <source>
        <strain evidence="2 3">T23</strain>
    </source>
</reference>
<evidence type="ECO:0000313" key="3">
    <source>
        <dbReference type="Proteomes" id="UP000032336"/>
    </source>
</evidence>
<sequence length="257" mass="27499">MRTERNPSPSNNLAYEATAFLEALGDTAPDALTMCSLWRAHEVAAHLAAGALEIALNLEAYGEGRPIPVTTGFDEREMPFRAMDDPRLRVELQSNIGRVGKALDAVLSLDPNAVVPWTGRQMVVATFVTHLRSEFALHRFDLVGEDSTSTSLLCQPELTDHAVDVLGRALLARGAGSAPADFRAVLAAPGASQVTIVVDEGGPRLERNDTPLEPEVTGDPAARLLLLWGRHPADPRRLEAPGGADTLGVLRSLLAGY</sequence>
<dbReference type="AlphaFoldDB" id="A0A0D8FRW0"/>
<feature type="domain" description="Mycothiol-dependent maleylpyruvate isomerase metal-binding" evidence="1">
    <location>
        <begin position="16"/>
        <end position="142"/>
    </location>
</feature>
<accession>A0A0D8FRW0</accession>
<keyword evidence="3" id="KW-1185">Reference proteome</keyword>
<dbReference type="Gene3D" id="1.20.120.450">
    <property type="entry name" value="dinb family like domain"/>
    <property type="match status" value="1"/>
</dbReference>
<dbReference type="RefSeq" id="WP_035390851.1">
    <property type="nucleotide sequence ID" value="NZ_JQKF01000032.1"/>
</dbReference>
<dbReference type="eggNOG" id="ENOG5033QTE">
    <property type="taxonomic scope" value="Bacteria"/>
</dbReference>
<evidence type="ECO:0000313" key="2">
    <source>
        <dbReference type="EMBL" id="KJE75861.1"/>
    </source>
</evidence>
<organism evidence="2 3">
    <name type="scientific">Ferrimicrobium acidiphilum DSM 19497</name>
    <dbReference type="NCBI Taxonomy" id="1121877"/>
    <lineage>
        <taxon>Bacteria</taxon>
        <taxon>Bacillati</taxon>
        <taxon>Actinomycetota</taxon>
        <taxon>Acidimicrobiia</taxon>
        <taxon>Acidimicrobiales</taxon>
        <taxon>Acidimicrobiaceae</taxon>
        <taxon>Ferrimicrobium</taxon>
    </lineage>
</organism>